<dbReference type="Proteomes" id="UP000471640">
    <property type="component" value="Unassembled WGS sequence"/>
</dbReference>
<feature type="domain" description="Lcl C-terminal" evidence="1">
    <location>
        <begin position="225"/>
        <end position="325"/>
    </location>
</feature>
<dbReference type="PANTHER" id="PTHR35812:SF1">
    <property type="entry name" value="LIPOPROTEIN"/>
    <property type="match status" value="1"/>
</dbReference>
<evidence type="ECO:0000259" key="1">
    <source>
        <dbReference type="Pfam" id="PF07603"/>
    </source>
</evidence>
<reference evidence="3" key="1">
    <citation type="journal article" date="2020" name="Microbiol. Resour. Announc.">
        <title>Draft Genome Sequences of Thiorhodococcus mannitoliphagus and Thiorhodococcus minor, Purple Sulfur Photosynthetic Bacteria in the Gammaproteobacterial Family Chromatiaceae.</title>
        <authorList>
            <person name="Aviles F.A."/>
            <person name="Meyer T.E."/>
            <person name="Kyndt J.A."/>
        </authorList>
    </citation>
    <scope>NUCLEOTIDE SEQUENCE [LARGE SCALE GENOMIC DNA]</scope>
    <source>
        <strain evidence="3">DSM 18266</strain>
    </source>
</reference>
<keyword evidence="3" id="KW-1185">Reference proteome</keyword>
<evidence type="ECO:0000313" key="2">
    <source>
        <dbReference type="EMBL" id="NEX23550.1"/>
    </source>
</evidence>
<feature type="domain" description="Lcl C-terminal" evidence="1">
    <location>
        <begin position="65"/>
        <end position="208"/>
    </location>
</feature>
<dbReference type="PANTHER" id="PTHR35812">
    <property type="entry name" value="LIPOPROTEIN"/>
    <property type="match status" value="1"/>
</dbReference>
<name>A0A6P1E182_9GAMM</name>
<dbReference type="EMBL" id="JAAIJR010000233">
    <property type="protein sequence ID" value="NEX23550.1"/>
    <property type="molecule type" value="Genomic_DNA"/>
</dbReference>
<reference evidence="2 3" key="2">
    <citation type="submission" date="2020-02" db="EMBL/GenBank/DDBJ databases">
        <title>Genome sequences of Thiorhodococcus mannitoliphagus and Thiorhodococcus minor, purple sulfur photosynthetic bacteria in the gammaproteobacterial family, Chromatiaceae.</title>
        <authorList>
            <person name="Aviles F.A."/>
            <person name="Meyer T.E."/>
            <person name="Kyndt J.A."/>
        </authorList>
    </citation>
    <scope>NUCLEOTIDE SEQUENCE [LARGE SCALE GENOMIC DNA]</scope>
    <source>
        <strain evidence="2 3">DSM 18266</strain>
    </source>
</reference>
<dbReference type="AlphaFoldDB" id="A0A6P1E182"/>
<comment type="caution">
    <text evidence="2">The sequence shown here is derived from an EMBL/GenBank/DDBJ whole genome shotgun (WGS) entry which is preliminary data.</text>
</comment>
<organism evidence="2 3">
    <name type="scientific">Thiorhodococcus mannitoliphagus</name>
    <dbReference type="NCBI Taxonomy" id="329406"/>
    <lineage>
        <taxon>Bacteria</taxon>
        <taxon>Pseudomonadati</taxon>
        <taxon>Pseudomonadota</taxon>
        <taxon>Gammaproteobacteria</taxon>
        <taxon>Chromatiales</taxon>
        <taxon>Chromatiaceae</taxon>
        <taxon>Thiorhodococcus</taxon>
    </lineage>
</organism>
<proteinExistence type="predicted"/>
<dbReference type="Pfam" id="PF07603">
    <property type="entry name" value="Lcl_C"/>
    <property type="match status" value="2"/>
</dbReference>
<sequence>MGTVSYDWAAVRVVEAGSYPVVDTDQKTCYDNLGSIPCPGPGEPFYGQDATYPNVETSYTDNGDGTITDNITGLMWVKARGSKVTWDDAVAGASVDRTGGYEDWRMPSIKELYSLFLHSGVNGADYMSTTGFVPFIDTDYFDFKYGSGVGGERVIDCQDWSGTEYVSTTQHDQPTVFGINFADGRSKGYKKFLPPTWTEKNVLYVRYVRGNSEYGKNNFQNNNDGTISDLATGLMWSEYDSSEGLNWEQALAWVQAKNAENYLGYSDWRLPNIKELHSIVDYTRSPEKTSSAAINTDYFKCSTITNEAGQEDYPYFWSGTVLVDGPSREGAYIPFGRAMAYLDNVWQDVHGAGSQKSDVMIGDPANFPEGRGPQGDAVRIYNYVRLVRDI</sequence>
<protein>
    <submittedName>
        <fullName evidence="2">DUF1566 domain-containing protein</fullName>
    </submittedName>
</protein>
<gene>
    <name evidence="2" type="ORF">G3480_25270</name>
</gene>
<accession>A0A6P1E182</accession>
<dbReference type="InterPro" id="IPR011460">
    <property type="entry name" value="Lcl_C"/>
</dbReference>
<evidence type="ECO:0000313" key="3">
    <source>
        <dbReference type="Proteomes" id="UP000471640"/>
    </source>
</evidence>